<dbReference type="PANTHER" id="PTHR30388:SF4">
    <property type="entry name" value="MOLYBDENUM COFACTOR INSERTION CHAPERONE PAOD"/>
    <property type="match status" value="1"/>
</dbReference>
<dbReference type="AlphaFoldDB" id="D5BN33"/>
<feature type="domain" description="XdhC- CoxI" evidence="1">
    <location>
        <begin position="15"/>
        <end position="81"/>
    </location>
</feature>
<dbReference type="Pfam" id="PF13478">
    <property type="entry name" value="XdhC_C"/>
    <property type="match status" value="1"/>
</dbReference>
<evidence type="ECO:0000259" key="1">
    <source>
        <dbReference type="Pfam" id="PF02625"/>
    </source>
</evidence>
<gene>
    <name evidence="3" type="ordered locus">SAR116_1983</name>
</gene>
<dbReference type="InterPro" id="IPR052698">
    <property type="entry name" value="MoCofactor_Util/Proc"/>
</dbReference>
<protein>
    <recommendedName>
        <fullName evidence="5">Xanthine dehydrogenase</fullName>
    </recommendedName>
</protein>
<dbReference type="PANTHER" id="PTHR30388">
    <property type="entry name" value="ALDEHYDE OXIDOREDUCTASE MOLYBDENUM COFACTOR ASSEMBLY PROTEIN"/>
    <property type="match status" value="1"/>
</dbReference>
<dbReference type="Gene3D" id="3.40.50.720">
    <property type="entry name" value="NAD(P)-binding Rossmann-like Domain"/>
    <property type="match status" value="1"/>
</dbReference>
<dbReference type="eggNOG" id="COG1975">
    <property type="taxonomic scope" value="Bacteria"/>
</dbReference>
<evidence type="ECO:0000313" key="4">
    <source>
        <dbReference type="Proteomes" id="UP000007460"/>
    </source>
</evidence>
<evidence type="ECO:0000313" key="3">
    <source>
        <dbReference type="EMBL" id="ADE40226.1"/>
    </source>
</evidence>
<organism evidence="3 4">
    <name type="scientific">Puniceispirillum marinum (strain IMCC1322)</name>
    <dbReference type="NCBI Taxonomy" id="488538"/>
    <lineage>
        <taxon>Bacteria</taxon>
        <taxon>Pseudomonadati</taxon>
        <taxon>Pseudomonadota</taxon>
        <taxon>Alphaproteobacteria</taxon>
        <taxon>Candidatus Puniceispirillales</taxon>
        <taxon>Candidatus Puniceispirillaceae</taxon>
        <taxon>Candidatus Puniceispirillum</taxon>
    </lineage>
</organism>
<dbReference type="RefSeq" id="WP_013046853.1">
    <property type="nucleotide sequence ID" value="NC_014010.1"/>
</dbReference>
<accession>D5BN33</accession>
<dbReference type="KEGG" id="apb:SAR116_1983"/>
<dbReference type="InterPro" id="IPR003777">
    <property type="entry name" value="XdhC_CoxI"/>
</dbReference>
<dbReference type="Pfam" id="PF02625">
    <property type="entry name" value="XdhC_CoxI"/>
    <property type="match status" value="1"/>
</dbReference>
<reference evidence="3 4" key="1">
    <citation type="journal article" date="2010" name="J. Bacteriol.">
        <title>Complete genome sequence of "Candidatus Puniceispirillum marinum" IMCC1322, a representative of the SAR116 clade in the Alphaproteobacteria.</title>
        <authorList>
            <person name="Oh H.M."/>
            <person name="Kwon K.K."/>
            <person name="Kang I."/>
            <person name="Kang S.G."/>
            <person name="Lee J.H."/>
            <person name="Kim S.J."/>
            <person name="Cho J.C."/>
        </authorList>
    </citation>
    <scope>NUCLEOTIDE SEQUENCE [LARGE SCALE GENOMIC DNA]</scope>
    <source>
        <strain evidence="3 4">IMCC1322</strain>
    </source>
</reference>
<dbReference type="EMBL" id="CP001751">
    <property type="protein sequence ID" value="ADE40226.1"/>
    <property type="molecule type" value="Genomic_DNA"/>
</dbReference>
<dbReference type="Proteomes" id="UP000007460">
    <property type="component" value="Chromosome"/>
</dbReference>
<evidence type="ECO:0000259" key="2">
    <source>
        <dbReference type="Pfam" id="PF13478"/>
    </source>
</evidence>
<sequence length="319" mass="34108">MAHDVNYLLELADDWRQAGHKLAIAFVMQTWGSSPRQAGSIMLIRDDKHIEGSVSGGCVEAAVIDAASAAQLGGTGTRLDFGVTDETAWDIGLSCGGSIAVLLCPVGDQGIDANTLSRAAAQSRARKTVRFALNASTGKSEAAMSIPADITQSQIYNDTHFIFIQPPAPRLIVVGGVHIAQHLVPMARRIGLDVTLIDPRSRFANEARFIDCNIITEWPETALQTMTLDAQTAMITLTHDPKIDDDALIPALASDMFYIAALGSRRTHEKRVTRLLAAGCDANSITRIHAPAGLDIGSRHPADIAISILAELIATRNGR</sequence>
<dbReference type="OrthoDB" id="9815497at2"/>
<proteinExistence type="predicted"/>
<dbReference type="HOGENOM" id="CLU_041115_2_0_5"/>
<keyword evidence="4" id="KW-1185">Reference proteome</keyword>
<dbReference type="STRING" id="488538.SAR116_1983"/>
<dbReference type="InterPro" id="IPR027051">
    <property type="entry name" value="XdhC_Rossmann_dom"/>
</dbReference>
<name>D5BN33_PUNMI</name>
<feature type="domain" description="XdhC Rossmann" evidence="2">
    <location>
        <begin position="171"/>
        <end position="312"/>
    </location>
</feature>
<evidence type="ECO:0008006" key="5">
    <source>
        <dbReference type="Google" id="ProtNLM"/>
    </source>
</evidence>